<proteinExistence type="predicted"/>
<organism evidence="2 3">
    <name type="scientific">Streptomyces ipomoeae 91-03</name>
    <dbReference type="NCBI Taxonomy" id="698759"/>
    <lineage>
        <taxon>Bacteria</taxon>
        <taxon>Bacillati</taxon>
        <taxon>Actinomycetota</taxon>
        <taxon>Actinomycetes</taxon>
        <taxon>Kitasatosporales</taxon>
        <taxon>Streptomycetaceae</taxon>
        <taxon>Streptomyces</taxon>
    </lineage>
</organism>
<evidence type="ECO:0000256" key="1">
    <source>
        <dbReference type="SAM" id="MobiDB-lite"/>
    </source>
</evidence>
<evidence type="ECO:0000313" key="3">
    <source>
        <dbReference type="Proteomes" id="UP000010411"/>
    </source>
</evidence>
<feature type="region of interest" description="Disordered" evidence="1">
    <location>
        <begin position="37"/>
        <end position="69"/>
    </location>
</feature>
<evidence type="ECO:0000313" key="2">
    <source>
        <dbReference type="EMBL" id="EKX63913.1"/>
    </source>
</evidence>
<name>L1KU47_9ACTN</name>
<dbReference type="Proteomes" id="UP000010411">
    <property type="component" value="Unassembled WGS sequence"/>
</dbReference>
<reference evidence="2 3" key="1">
    <citation type="submission" date="2012-11" db="EMBL/GenBank/DDBJ databases">
        <authorList>
            <person name="Huguet-Tapia J.C."/>
            <person name="Durkin A.S."/>
            <person name="Pettis G.S."/>
            <person name="Badger J.H."/>
        </authorList>
    </citation>
    <scope>NUCLEOTIDE SEQUENCE [LARGE SCALE GENOMIC DNA]</scope>
    <source>
        <strain evidence="2 3">91-03</strain>
    </source>
</reference>
<gene>
    <name evidence="2" type="ORF">STRIP9103_03154</name>
</gene>
<keyword evidence="3" id="KW-1185">Reference proteome</keyword>
<dbReference type="AlphaFoldDB" id="L1KU47"/>
<sequence>MGLRVAGFRNVGFRLAQGTGLGREVCRYGHEGSPCSSYGHGVRVRGTPALPSRRHGRRDPPNIMTPVTSPSLRLRGRQVRRAASGEHLSASYSLSTYTQCILEP</sequence>
<dbReference type="PATRIC" id="fig|698759.3.peg.5437"/>
<dbReference type="EMBL" id="AEJC01000403">
    <property type="protein sequence ID" value="EKX63913.1"/>
    <property type="molecule type" value="Genomic_DNA"/>
</dbReference>
<comment type="caution">
    <text evidence="2">The sequence shown here is derived from an EMBL/GenBank/DDBJ whole genome shotgun (WGS) entry which is preliminary data.</text>
</comment>
<protein>
    <submittedName>
        <fullName evidence="2">Uncharacterized protein</fullName>
    </submittedName>
</protein>
<accession>L1KU47</accession>